<evidence type="ECO:0000256" key="8">
    <source>
        <dbReference type="ARBA" id="ARBA00023130"/>
    </source>
</evidence>
<feature type="domain" description="Ig-like" evidence="19">
    <location>
        <begin position="412"/>
        <end position="506"/>
    </location>
</feature>
<evidence type="ECO:0000256" key="10">
    <source>
        <dbReference type="ARBA" id="ARBA00023157"/>
    </source>
</evidence>
<feature type="region of interest" description="Disordered" evidence="16">
    <location>
        <begin position="1"/>
        <end position="73"/>
    </location>
</feature>
<evidence type="ECO:0000256" key="16">
    <source>
        <dbReference type="SAM" id="MobiDB-lite"/>
    </source>
</evidence>
<evidence type="ECO:0000256" key="4">
    <source>
        <dbReference type="ARBA" id="ARBA00022692"/>
    </source>
</evidence>
<keyword evidence="5" id="KW-0732">Signal</keyword>
<dbReference type="SMART" id="SM00326">
    <property type="entry name" value="SH3"/>
    <property type="match status" value="1"/>
</dbReference>
<dbReference type="Proteomes" id="UP000030759">
    <property type="component" value="Unassembled WGS sequence"/>
</dbReference>
<evidence type="ECO:0000259" key="19">
    <source>
        <dbReference type="PROSITE" id="PS50835"/>
    </source>
</evidence>
<keyword evidence="3" id="KW-1003">Cell membrane</keyword>
<dbReference type="InterPro" id="IPR003597">
    <property type="entry name" value="Ig_C1-set"/>
</dbReference>
<sequence length="635" mass="70817">MEGTKIDAESTEVKSSESPPPAETEAAATQEKVIPSVVIEPASNHEGEGEHHETTVGPETREASEVVAPRGQAGEMPELAAEATPLDSQAASPAAAGAVDSSLSAEDAAQEMPPGFLYKVETLHDFEAANSDELNLQRGDVVLVVPSDSEADQDAGWLVGVKESDWLQYRDLATYKGLFPENFTRRLELEPSISKIQHSSASAVYVCGVGVQVCVCKHIQALSDLLLVVASKSTHMCCKDDFPQDKITAAFIYGESELQEFSTVRAEGMLHTLALLLAFLPVGRQTSPNLEERIKSIVRPMGSSFIIPCDIHITNSYIHWYLFQKGKAPQHLLYYNLFISQTVVDFGLSSKKYHVYEGTDKIYKFGLRNVEESDSGLYYCASWAGTMIQSCPCLKGNTAIVTDKSLSGDLSPKPTIFLPSVAETNLHKAGTYLCLLEKFFPDIIRVYWKEKNGDKILESQEGNTLKTNYTYMKFSWLTVAEKSMHKEHRCIVKHENNKQGVDQEISFPPIKKGMCIYPLKYSFLENVFENTQFFYDECSAKQAKYKISKDPLNYGKNKKILFMNLCSSVYRNTTIAMSTGLTTCKHDNDVWQLQFTSTSAYYTYLLLLLKSVIHLAMVSFFLFRRAAVCGNKKRS</sequence>
<evidence type="ECO:0000256" key="9">
    <source>
        <dbReference type="ARBA" id="ARBA00023136"/>
    </source>
</evidence>
<dbReference type="PROSITE" id="PS50002">
    <property type="entry name" value="SH3"/>
    <property type="match status" value="1"/>
</dbReference>
<evidence type="ECO:0000256" key="5">
    <source>
        <dbReference type="ARBA" id="ARBA00022729"/>
    </source>
</evidence>
<evidence type="ECO:0000256" key="2">
    <source>
        <dbReference type="ARBA" id="ARBA00022443"/>
    </source>
</evidence>
<evidence type="ECO:0000256" key="11">
    <source>
        <dbReference type="ARBA" id="ARBA00023170"/>
    </source>
</evidence>
<dbReference type="PANTHER" id="PTHR19256">
    <property type="entry name" value="T-CELL RECEPTOR GAMMA CHAIN"/>
    <property type="match status" value="1"/>
</dbReference>
<dbReference type="CDD" id="cd07697">
    <property type="entry name" value="IgC1_TCR_gamma"/>
    <property type="match status" value="1"/>
</dbReference>
<dbReference type="GO" id="GO:0042101">
    <property type="term" value="C:T cell receptor complex"/>
    <property type="evidence" value="ECO:0007669"/>
    <property type="project" value="UniProtKB-KW"/>
</dbReference>
<keyword evidence="12" id="KW-0393">Immunoglobulin domain</keyword>
<proteinExistence type="predicted"/>
<evidence type="ECO:0000256" key="6">
    <source>
        <dbReference type="ARBA" id="ARBA00022859"/>
    </source>
</evidence>
<dbReference type="FunFam" id="2.60.40.10:FF:001083">
    <property type="entry name" value="T cell receptor gamma constant 2"/>
    <property type="match status" value="1"/>
</dbReference>
<feature type="compositionally biased region" description="Basic and acidic residues" evidence="16">
    <location>
        <begin position="1"/>
        <end position="15"/>
    </location>
</feature>
<keyword evidence="11" id="KW-0675">Receptor</keyword>
<dbReference type="Gene3D" id="2.30.30.40">
    <property type="entry name" value="SH3 Domains"/>
    <property type="match status" value="1"/>
</dbReference>
<dbReference type="InterPro" id="IPR051117">
    <property type="entry name" value="TRG_var/const_region"/>
</dbReference>
<evidence type="ECO:0000256" key="7">
    <source>
        <dbReference type="ARBA" id="ARBA00022989"/>
    </source>
</evidence>
<reference evidence="21" key="1">
    <citation type="journal article" date="2013" name="Nat. Biotechnol.">
        <title>Chinese hamster genome sequenced from sorted chromosomes.</title>
        <authorList>
            <person name="Brinkrolf K."/>
            <person name="Rupp O."/>
            <person name="Laux H."/>
            <person name="Kollin F."/>
            <person name="Ernst W."/>
            <person name="Linke B."/>
            <person name="Kofler R."/>
            <person name="Romand S."/>
            <person name="Hesse F."/>
            <person name="Budach W.E."/>
            <person name="Galosy S."/>
            <person name="Muller D."/>
            <person name="Noll T."/>
            <person name="Wienberg J."/>
            <person name="Jostock T."/>
            <person name="Leonard M."/>
            <person name="Grillari J."/>
            <person name="Tauch A."/>
            <person name="Goesmann A."/>
            <person name="Helk B."/>
            <person name="Mott J.E."/>
            <person name="Puhler A."/>
            <person name="Borth N."/>
        </authorList>
    </citation>
    <scope>NUCLEOTIDE SEQUENCE [LARGE SCALE GENOMIC DNA]</scope>
    <source>
        <strain evidence="21">17A/GY</strain>
    </source>
</reference>
<comment type="subunit">
    <text evidence="13">Gamma-delta TR is a heterodimer composed of a gamma and delta chain; disulfide-linked. The gamma-delta TR is associated with the transmembrane signaling CD3 coreceptor proteins following the stoichiometry: a single gamma-delta TR heterodimer associates with one CD3D-CD3E heterodimer, one CD3G-CD3E heterodimer and one CD247 homodimer forming a stable octameric structure. Upon activation, gamma-delta TR complex associates with FCER1G to initiate intracellular signaling.</text>
</comment>
<dbReference type="InterPro" id="IPR036028">
    <property type="entry name" value="SH3-like_dom_sf"/>
</dbReference>
<keyword evidence="2 15" id="KW-0728">SH3 domain</keyword>
<evidence type="ECO:0000256" key="15">
    <source>
        <dbReference type="PROSITE-ProRule" id="PRU00192"/>
    </source>
</evidence>
<protein>
    <submittedName>
        <fullName evidence="20">Amphiphysin</fullName>
    </submittedName>
</protein>
<dbReference type="PANTHER" id="PTHR19256:SF61">
    <property type="entry name" value="T-CELL RECEPTOR GAMMA CHAIN C REGION 5_10-13"/>
    <property type="match status" value="1"/>
</dbReference>
<feature type="transmembrane region" description="Helical" evidence="17">
    <location>
        <begin position="601"/>
        <end position="623"/>
    </location>
</feature>
<keyword evidence="4 17" id="KW-0812">Transmembrane</keyword>
<accession>A0A061II90</accession>
<evidence type="ECO:0000256" key="1">
    <source>
        <dbReference type="ARBA" id="ARBA00004236"/>
    </source>
</evidence>
<dbReference type="FunFam" id="2.60.40.10:FF:001866">
    <property type="entry name" value="T cell receptor gamma variable 3"/>
    <property type="match status" value="1"/>
</dbReference>
<evidence type="ECO:0000313" key="20">
    <source>
        <dbReference type="EMBL" id="ERE80827.1"/>
    </source>
</evidence>
<evidence type="ECO:0000256" key="17">
    <source>
        <dbReference type="SAM" id="Phobius"/>
    </source>
</evidence>
<evidence type="ECO:0000256" key="13">
    <source>
        <dbReference type="ARBA" id="ARBA00038578"/>
    </source>
</evidence>
<gene>
    <name evidence="20" type="ORF">H671_3g8580</name>
</gene>
<keyword evidence="6" id="KW-0391">Immunity</keyword>
<evidence type="ECO:0000256" key="12">
    <source>
        <dbReference type="ARBA" id="ARBA00023319"/>
    </source>
</evidence>
<evidence type="ECO:0000259" key="18">
    <source>
        <dbReference type="PROSITE" id="PS50002"/>
    </source>
</evidence>
<feature type="domain" description="SH3" evidence="18">
    <location>
        <begin position="115"/>
        <end position="189"/>
    </location>
</feature>
<keyword evidence="7 17" id="KW-1133">Transmembrane helix</keyword>
<dbReference type="InterPro" id="IPR007110">
    <property type="entry name" value="Ig-like_dom"/>
</dbReference>
<dbReference type="InterPro" id="IPR003599">
    <property type="entry name" value="Ig_sub"/>
</dbReference>
<comment type="subcellular location">
    <subcellularLocation>
        <location evidence="1">Cell membrane</location>
    </subcellularLocation>
</comment>
<keyword evidence="8" id="KW-1064">Adaptive immunity</keyword>
<dbReference type="SMART" id="SM00409">
    <property type="entry name" value="IG"/>
    <property type="match status" value="1"/>
</dbReference>
<dbReference type="CDD" id="cd12140">
    <property type="entry name" value="SH3_Amphiphysin_I"/>
    <property type="match status" value="1"/>
</dbReference>
<evidence type="ECO:0000256" key="3">
    <source>
        <dbReference type="ARBA" id="ARBA00022475"/>
    </source>
</evidence>
<keyword evidence="14" id="KW-1279">T cell receptor</keyword>
<feature type="compositionally biased region" description="Basic and acidic residues" evidence="16">
    <location>
        <begin position="43"/>
        <end position="64"/>
    </location>
</feature>
<keyword evidence="9 17" id="KW-0472">Membrane</keyword>
<dbReference type="PRINTS" id="PR00452">
    <property type="entry name" value="SH3DOMAIN"/>
</dbReference>
<dbReference type="SMART" id="SM00407">
    <property type="entry name" value="IGc1"/>
    <property type="match status" value="1"/>
</dbReference>
<dbReference type="InterPro" id="IPR035470">
    <property type="entry name" value="Amphiphysin_I_SH3"/>
</dbReference>
<evidence type="ECO:0000256" key="14">
    <source>
        <dbReference type="ARBA" id="ARBA00043266"/>
    </source>
</evidence>
<dbReference type="GO" id="GO:0002250">
    <property type="term" value="P:adaptive immune response"/>
    <property type="evidence" value="ECO:0007669"/>
    <property type="project" value="UniProtKB-KW"/>
</dbReference>
<organism evidence="20 21">
    <name type="scientific">Cricetulus griseus</name>
    <name type="common">Chinese hamster</name>
    <name type="synonym">Cricetulus barabensis griseus</name>
    <dbReference type="NCBI Taxonomy" id="10029"/>
    <lineage>
        <taxon>Eukaryota</taxon>
        <taxon>Metazoa</taxon>
        <taxon>Chordata</taxon>
        <taxon>Craniata</taxon>
        <taxon>Vertebrata</taxon>
        <taxon>Euteleostomi</taxon>
        <taxon>Mammalia</taxon>
        <taxon>Eutheria</taxon>
        <taxon>Euarchontoglires</taxon>
        <taxon>Glires</taxon>
        <taxon>Rodentia</taxon>
        <taxon>Myomorpha</taxon>
        <taxon>Muroidea</taxon>
        <taxon>Cricetidae</taxon>
        <taxon>Cricetinae</taxon>
        <taxon>Cricetulus</taxon>
    </lineage>
</organism>
<dbReference type="SUPFAM" id="SSF50044">
    <property type="entry name" value="SH3-domain"/>
    <property type="match status" value="1"/>
</dbReference>
<dbReference type="AlphaFoldDB" id="A0A061II90"/>
<dbReference type="PROSITE" id="PS50835">
    <property type="entry name" value="IG_LIKE"/>
    <property type="match status" value="1"/>
</dbReference>
<dbReference type="InterPro" id="IPR013783">
    <property type="entry name" value="Ig-like_fold"/>
</dbReference>
<dbReference type="Pfam" id="PF07654">
    <property type="entry name" value="C1-set"/>
    <property type="match status" value="1"/>
</dbReference>
<name>A0A061II90_CRIGR</name>
<dbReference type="InterPro" id="IPR036179">
    <property type="entry name" value="Ig-like_dom_sf"/>
</dbReference>
<dbReference type="EMBL" id="KE670879">
    <property type="protein sequence ID" value="ERE80827.1"/>
    <property type="molecule type" value="Genomic_DNA"/>
</dbReference>
<dbReference type="SUPFAM" id="SSF48726">
    <property type="entry name" value="Immunoglobulin"/>
    <property type="match status" value="2"/>
</dbReference>
<dbReference type="FunFam" id="2.30.30.40:FF:000103">
    <property type="entry name" value="Amphiphysin"/>
    <property type="match status" value="1"/>
</dbReference>
<evidence type="ECO:0000313" key="21">
    <source>
        <dbReference type="Proteomes" id="UP000030759"/>
    </source>
</evidence>
<keyword evidence="10" id="KW-1015">Disulfide bond</keyword>
<dbReference type="InterPro" id="IPR001452">
    <property type="entry name" value="SH3_domain"/>
</dbReference>
<dbReference type="Gene3D" id="2.60.40.10">
    <property type="entry name" value="Immunoglobulins"/>
    <property type="match status" value="2"/>
</dbReference>